<sequence>MSRQDFTSSKVTSKEEAPFDINELFFSRTDDRGVIISGNEVFRRISGYTWDELVGAPHKIIRHPDMPKGVFYILWERLKKGLATGAYVKNRANDGRHYWVYAIFSPVDGGYVSVRLKPTSSLFESVISLYAESFNREQEDGLSPVESAGNIRAKLRDLGFPSYSAFSSYAVAQEVIARADVLARVEDERLQSLIRILPVLEALDEQHASLFASFAKTRGIPSNMRIVASRLEPAGGPISAISQNYRLMSDEASTHLGSFQGDDGSQSLPAAVAKKVYGALFMMAASSIQCEVKNVAAEGLVSGVEADGFQGEVDILDQLSEGYMAESRSVLQSVCSEAMALARSAKDLRQLVTGLDSIRVLCRVEAGRLSAQSVALTPVINQLDRFHVEIDSTLEQILTLADKVAAMIETSMARSFNCPLDKLPAAERNLSQVYA</sequence>
<organism evidence="2 3">
    <name type="scientific">Celeribacter halophilus</name>
    <dbReference type="NCBI Taxonomy" id="576117"/>
    <lineage>
        <taxon>Bacteria</taxon>
        <taxon>Pseudomonadati</taxon>
        <taxon>Pseudomonadota</taxon>
        <taxon>Alphaproteobacteria</taxon>
        <taxon>Rhodobacterales</taxon>
        <taxon>Roseobacteraceae</taxon>
        <taxon>Celeribacter</taxon>
    </lineage>
</organism>
<keyword evidence="3" id="KW-1185">Reference proteome</keyword>
<dbReference type="InterPro" id="IPR035965">
    <property type="entry name" value="PAS-like_dom_sf"/>
</dbReference>
<dbReference type="CDD" id="cd00130">
    <property type="entry name" value="PAS"/>
    <property type="match status" value="1"/>
</dbReference>
<reference evidence="2 3" key="1">
    <citation type="submission" date="2016-10" db="EMBL/GenBank/DDBJ databases">
        <authorList>
            <person name="de Groot N.N."/>
        </authorList>
    </citation>
    <scope>NUCLEOTIDE SEQUENCE [LARGE SCALE GENOMIC DNA]</scope>
    <source>
        <strain evidence="2 3">CGMCC 1.8891</strain>
    </source>
</reference>
<evidence type="ECO:0000259" key="1">
    <source>
        <dbReference type="Pfam" id="PF08447"/>
    </source>
</evidence>
<dbReference type="EMBL" id="FORY01000012">
    <property type="protein sequence ID" value="SFJ86129.1"/>
    <property type="molecule type" value="Genomic_DNA"/>
</dbReference>
<feature type="domain" description="PAS fold-3" evidence="1">
    <location>
        <begin position="36"/>
        <end position="107"/>
    </location>
</feature>
<dbReference type="GeneID" id="98665949"/>
<dbReference type="NCBIfam" id="TIGR00229">
    <property type="entry name" value="sensory_box"/>
    <property type="match status" value="1"/>
</dbReference>
<accession>A0A1I3UU22</accession>
<dbReference type="Proteomes" id="UP000183299">
    <property type="component" value="Unassembled WGS sequence"/>
</dbReference>
<dbReference type="OrthoDB" id="266313at2"/>
<evidence type="ECO:0000313" key="3">
    <source>
        <dbReference type="Proteomes" id="UP000183299"/>
    </source>
</evidence>
<dbReference type="AlphaFoldDB" id="A0A1I3UU22"/>
<dbReference type="InterPro" id="IPR000014">
    <property type="entry name" value="PAS"/>
</dbReference>
<evidence type="ECO:0000313" key="2">
    <source>
        <dbReference type="EMBL" id="SFJ86129.1"/>
    </source>
</evidence>
<dbReference type="Gene3D" id="3.30.450.20">
    <property type="entry name" value="PAS domain"/>
    <property type="match status" value="1"/>
</dbReference>
<gene>
    <name evidence="2" type="ORF">SAMN04488138_11291</name>
</gene>
<dbReference type="Pfam" id="PF08447">
    <property type="entry name" value="PAS_3"/>
    <property type="match status" value="1"/>
</dbReference>
<dbReference type="STRING" id="576117.SAMN04488138_11291"/>
<proteinExistence type="predicted"/>
<keyword evidence="2" id="KW-0675">Receptor</keyword>
<protein>
    <submittedName>
        <fullName evidence="2">Aerotaxis receptor</fullName>
    </submittedName>
</protein>
<name>A0A1I3UU22_9RHOB</name>
<dbReference type="RefSeq" id="WP_074914293.1">
    <property type="nucleotide sequence ID" value="NZ_FORY01000012.1"/>
</dbReference>
<dbReference type="SUPFAM" id="SSF55785">
    <property type="entry name" value="PYP-like sensor domain (PAS domain)"/>
    <property type="match status" value="1"/>
</dbReference>
<dbReference type="InterPro" id="IPR013655">
    <property type="entry name" value="PAS_fold_3"/>
</dbReference>